<protein>
    <recommendedName>
        <fullName evidence="4">Type I restriction enzyme, S subunit</fullName>
    </recommendedName>
</protein>
<name>A0ABP8MLJ9_9BACT</name>
<evidence type="ECO:0000313" key="2">
    <source>
        <dbReference type="EMBL" id="GAA4451387.1"/>
    </source>
</evidence>
<gene>
    <name evidence="2" type="ORF">GCM10023189_13370</name>
</gene>
<evidence type="ECO:0000313" key="3">
    <source>
        <dbReference type="Proteomes" id="UP001501175"/>
    </source>
</evidence>
<evidence type="ECO:0008006" key="4">
    <source>
        <dbReference type="Google" id="ProtNLM"/>
    </source>
</evidence>
<keyword evidence="3" id="KW-1185">Reference proteome</keyword>
<feature type="region of interest" description="Disordered" evidence="1">
    <location>
        <begin position="40"/>
        <end position="64"/>
    </location>
</feature>
<evidence type="ECO:0000256" key="1">
    <source>
        <dbReference type="SAM" id="MobiDB-lite"/>
    </source>
</evidence>
<dbReference type="Proteomes" id="UP001501175">
    <property type="component" value="Unassembled WGS sequence"/>
</dbReference>
<sequence length="64" mass="7032">MEAAIRQSLTQAEALRQSILKRAFDGKLVSEVPDDWAVEEAISDSPTSSQPRVRGGKSEQLSLF</sequence>
<dbReference type="EMBL" id="BAABHD010000014">
    <property type="protein sequence ID" value="GAA4451387.1"/>
    <property type="molecule type" value="Genomic_DNA"/>
</dbReference>
<comment type="caution">
    <text evidence="2">The sequence shown here is derived from an EMBL/GenBank/DDBJ whole genome shotgun (WGS) entry which is preliminary data.</text>
</comment>
<reference evidence="3" key="1">
    <citation type="journal article" date="2019" name="Int. J. Syst. Evol. Microbiol.">
        <title>The Global Catalogue of Microorganisms (GCM) 10K type strain sequencing project: providing services to taxonomists for standard genome sequencing and annotation.</title>
        <authorList>
            <consortium name="The Broad Institute Genomics Platform"/>
            <consortium name="The Broad Institute Genome Sequencing Center for Infectious Disease"/>
            <person name="Wu L."/>
            <person name="Ma J."/>
        </authorList>
    </citation>
    <scope>NUCLEOTIDE SEQUENCE [LARGE SCALE GENOMIC DNA]</scope>
    <source>
        <strain evidence="3">JCM 17927</strain>
    </source>
</reference>
<accession>A0ABP8MLJ9</accession>
<proteinExistence type="predicted"/>
<organism evidence="2 3">
    <name type="scientific">Nibrella saemangeumensis</name>
    <dbReference type="NCBI Taxonomy" id="1084526"/>
    <lineage>
        <taxon>Bacteria</taxon>
        <taxon>Pseudomonadati</taxon>
        <taxon>Bacteroidota</taxon>
        <taxon>Cytophagia</taxon>
        <taxon>Cytophagales</taxon>
        <taxon>Spirosomataceae</taxon>
        <taxon>Nibrella</taxon>
    </lineage>
</organism>